<feature type="compositionally biased region" description="Basic residues" evidence="10">
    <location>
        <begin position="428"/>
        <end position="442"/>
    </location>
</feature>
<accession>A0A8C4S6K6</accession>
<dbReference type="GO" id="GO:0005576">
    <property type="term" value="C:extracellular region"/>
    <property type="evidence" value="ECO:0007669"/>
    <property type="project" value="UniProtKB-SubCell"/>
</dbReference>
<evidence type="ECO:0000256" key="10">
    <source>
        <dbReference type="SAM" id="MobiDB-lite"/>
    </source>
</evidence>
<sequence>MEATRSGPSDCTGAEMAGRVLLLLLITALGVFFCRKVHLKVRLLCLSRLAKGTSEKPQLICKPSALASYLLLHCASLGEPSTPKWPWGDPHMQTLASLAWPLGQAERIDFARDHIQMKDGGVVALDWAVGITGVRERNWKAAPPFSSPPVMLIIPNSWGQVTGYVLGLCRLALEQGFYPVLFQRRGQSGCPLVTLKFQQFGDPSDLIEAVSYIRYRYPGAALVAVSEGSGSGLLLSYLGECGSSSYLTCAACVSPVFRGQQWFESRLHWLYRWALLFCHKLPVSRYATALSQVLDVNRLLSCSSLQQFEEILFCGHSSENLPKLNWESYWEKNEPLRDADEVAVPVLCLCSWDDPIRGDPAQSVPFELFESSPYFFLVLTRMGGHCGFLPDSNGSVQCWSQAVLLEYFRGVAEFLRMEERQPLSSGSPRRRTATLLPRRRRGTVQQRDPPPRRALPVSFSSEDLFSWQRSYTR</sequence>
<dbReference type="GeneTree" id="ENSGT00950000182902"/>
<comment type="function">
    <text evidence="6">May regulate adipocyte lipolysis and liver lipid accumulation.</text>
</comment>
<dbReference type="FunFam" id="3.40.50.1820:FF:000103">
    <property type="entry name" value="Abhydrolase domain-containing 15"/>
    <property type="match status" value="1"/>
</dbReference>
<evidence type="ECO:0000256" key="11">
    <source>
        <dbReference type="SAM" id="Phobius"/>
    </source>
</evidence>
<gene>
    <name evidence="12" type="primary">ABHD15</name>
</gene>
<evidence type="ECO:0000256" key="1">
    <source>
        <dbReference type="ARBA" id="ARBA00004613"/>
    </source>
</evidence>
<evidence type="ECO:0000313" key="13">
    <source>
        <dbReference type="Proteomes" id="UP000694620"/>
    </source>
</evidence>
<comment type="similarity">
    <text evidence="2">Belongs to the AB hydrolase superfamily. AB hydrolase 4 family.</text>
</comment>
<keyword evidence="11" id="KW-0812">Transmembrane</keyword>
<keyword evidence="5" id="KW-0732">Signal</keyword>
<keyword evidence="4" id="KW-0597">Phosphoprotein</keyword>
<dbReference type="InterPro" id="IPR050960">
    <property type="entry name" value="AB_hydrolase_4_sf"/>
</dbReference>
<comment type="subcellular location">
    <subcellularLocation>
        <location evidence="1">Secreted</location>
    </subcellularLocation>
</comment>
<dbReference type="GO" id="GO:0047372">
    <property type="term" value="F:monoacylglycerol lipase activity"/>
    <property type="evidence" value="ECO:0007669"/>
    <property type="project" value="TreeGrafter"/>
</dbReference>
<evidence type="ECO:0000313" key="12">
    <source>
        <dbReference type="Ensembl" id="ENSECRP00000013024.1"/>
    </source>
</evidence>
<dbReference type="PANTHER" id="PTHR10794">
    <property type="entry name" value="ABHYDROLASE DOMAIN-CONTAINING PROTEIN"/>
    <property type="match status" value="1"/>
</dbReference>
<feature type="transmembrane region" description="Helical" evidence="11">
    <location>
        <begin position="16"/>
        <end position="34"/>
    </location>
</feature>
<dbReference type="Gene3D" id="3.40.50.1820">
    <property type="entry name" value="alpha/beta hydrolase"/>
    <property type="match status" value="1"/>
</dbReference>
<dbReference type="SUPFAM" id="SSF53474">
    <property type="entry name" value="alpha/beta-Hydrolases"/>
    <property type="match status" value="1"/>
</dbReference>
<reference evidence="12" key="3">
    <citation type="submission" date="2025-09" db="UniProtKB">
        <authorList>
            <consortium name="Ensembl"/>
        </authorList>
    </citation>
    <scope>IDENTIFICATION</scope>
</reference>
<feature type="region of interest" description="Disordered" evidence="10">
    <location>
        <begin position="422"/>
        <end position="457"/>
    </location>
</feature>
<evidence type="ECO:0000256" key="8">
    <source>
        <dbReference type="ARBA" id="ARBA00072863"/>
    </source>
</evidence>
<evidence type="ECO:0000256" key="4">
    <source>
        <dbReference type="ARBA" id="ARBA00022553"/>
    </source>
</evidence>
<protein>
    <recommendedName>
        <fullName evidence="8">Protein ABHD15</fullName>
    </recommendedName>
    <alternativeName>
        <fullName evidence="9">Alpha/beta hydrolase domain-containing protein 15</fullName>
    </alternativeName>
</protein>
<evidence type="ECO:0000256" key="7">
    <source>
        <dbReference type="ARBA" id="ARBA00066099"/>
    </source>
</evidence>
<keyword evidence="3" id="KW-0964">Secreted</keyword>
<dbReference type="InterPro" id="IPR029058">
    <property type="entry name" value="AB_hydrolase_fold"/>
</dbReference>
<name>A0A8C4S6K6_ERPCA</name>
<evidence type="ECO:0000256" key="3">
    <source>
        <dbReference type="ARBA" id="ARBA00022525"/>
    </source>
</evidence>
<keyword evidence="13" id="KW-1185">Reference proteome</keyword>
<dbReference type="Proteomes" id="UP000694620">
    <property type="component" value="Chromosome 8"/>
</dbReference>
<comment type="subunit">
    <text evidence="7">Interacts with PDE3B; this interaction regulates PDE3B's stability and expression and, thereby, impacts the antilipolytic action of insulin.</text>
</comment>
<reference evidence="12" key="1">
    <citation type="submission" date="2021-06" db="EMBL/GenBank/DDBJ databases">
        <authorList>
            <consortium name="Wellcome Sanger Institute Data Sharing"/>
        </authorList>
    </citation>
    <scope>NUCLEOTIDE SEQUENCE [LARGE SCALE GENOMIC DNA]</scope>
</reference>
<keyword evidence="11" id="KW-0472">Membrane</keyword>
<evidence type="ECO:0000256" key="2">
    <source>
        <dbReference type="ARBA" id="ARBA00010884"/>
    </source>
</evidence>
<evidence type="ECO:0000256" key="6">
    <source>
        <dbReference type="ARBA" id="ARBA00053358"/>
    </source>
</evidence>
<dbReference type="GO" id="GO:0034338">
    <property type="term" value="F:short-chain carboxylesterase activity"/>
    <property type="evidence" value="ECO:0007669"/>
    <property type="project" value="TreeGrafter"/>
</dbReference>
<evidence type="ECO:0000256" key="9">
    <source>
        <dbReference type="ARBA" id="ARBA00082877"/>
    </source>
</evidence>
<dbReference type="AlphaFoldDB" id="A0A8C4S6K6"/>
<evidence type="ECO:0000256" key="5">
    <source>
        <dbReference type="ARBA" id="ARBA00022729"/>
    </source>
</evidence>
<dbReference type="Ensembl" id="ENSECRT00000013254.1">
    <property type="protein sequence ID" value="ENSECRP00000013024.1"/>
    <property type="gene ID" value="ENSECRG00000008712.1"/>
</dbReference>
<reference evidence="12" key="2">
    <citation type="submission" date="2025-08" db="UniProtKB">
        <authorList>
            <consortium name="Ensembl"/>
        </authorList>
    </citation>
    <scope>IDENTIFICATION</scope>
</reference>
<organism evidence="12 13">
    <name type="scientific">Erpetoichthys calabaricus</name>
    <name type="common">Rope fish</name>
    <name type="synonym">Calamoichthys calabaricus</name>
    <dbReference type="NCBI Taxonomy" id="27687"/>
    <lineage>
        <taxon>Eukaryota</taxon>
        <taxon>Metazoa</taxon>
        <taxon>Chordata</taxon>
        <taxon>Craniata</taxon>
        <taxon>Vertebrata</taxon>
        <taxon>Euteleostomi</taxon>
        <taxon>Actinopterygii</taxon>
        <taxon>Polypteriformes</taxon>
        <taxon>Polypteridae</taxon>
        <taxon>Erpetoichthys</taxon>
    </lineage>
</organism>
<dbReference type="PANTHER" id="PTHR10794:SF96">
    <property type="entry name" value="PROTEIN ABHD15-LIKE"/>
    <property type="match status" value="1"/>
</dbReference>
<proteinExistence type="inferred from homology"/>
<keyword evidence="11" id="KW-1133">Transmembrane helix</keyword>